<reference evidence="3 4" key="1">
    <citation type="journal article" date="2014" name="Nature">
        <title>An environmental bacterial taxon with a large and distinct metabolic repertoire.</title>
        <authorList>
            <person name="Wilson M.C."/>
            <person name="Mori T."/>
            <person name="Ruckert C."/>
            <person name="Uria A.R."/>
            <person name="Helf M.J."/>
            <person name="Takada K."/>
            <person name="Gernert C."/>
            <person name="Steffens U.A."/>
            <person name="Heycke N."/>
            <person name="Schmitt S."/>
            <person name="Rinke C."/>
            <person name="Helfrich E.J."/>
            <person name="Brachmann A.O."/>
            <person name="Gurgui C."/>
            <person name="Wakimoto T."/>
            <person name="Kracht M."/>
            <person name="Crusemann M."/>
            <person name="Hentschel U."/>
            <person name="Abe I."/>
            <person name="Matsunaga S."/>
            <person name="Kalinowski J."/>
            <person name="Takeyama H."/>
            <person name="Piel J."/>
        </authorList>
    </citation>
    <scope>NUCLEOTIDE SEQUENCE [LARGE SCALE GENOMIC DNA]</scope>
    <source>
        <strain evidence="4">TSY1</strain>
    </source>
</reference>
<sequence length="336" mass="36665">MALTTVVPGRVWDFSHAVGRNAAVGTGFSQPAGLAVLPQGVTYVVSRGNENNFGSRTSKVFIGGFHEEELLGEFGFYGDKDSEMIWPNSVAVDSQGDVYVSDDWLNRITVFNSDGEFKTNWGTNGSGQGELDGPAGLAFDQNDNLYIVDSRNHRVQVFTKDGNYVSGFGGEGSGAGQLNTPWGITIDGDGAIYVADWKNHRVQKFNADGSHAASFGSAEDLNHPSDVAVDPDGDVYVCDWGNNRVRIYGPEGDALASLVGDAQVLAKWAQTAIDANPDMLKMRRRAPSLEEEWRFCYPTGVDFDAEQSRLLVTDGQRGRIQIYVKDNDYLEPQMNL</sequence>
<feature type="repeat" description="NHL" evidence="2">
    <location>
        <begin position="71"/>
        <end position="114"/>
    </location>
</feature>
<organism evidence="3 4">
    <name type="scientific">Entotheonella factor</name>
    <dbReference type="NCBI Taxonomy" id="1429438"/>
    <lineage>
        <taxon>Bacteria</taxon>
        <taxon>Pseudomonadati</taxon>
        <taxon>Nitrospinota/Tectimicrobiota group</taxon>
        <taxon>Candidatus Tectimicrobiota</taxon>
        <taxon>Candidatus Entotheonellia</taxon>
        <taxon>Candidatus Entotheonellales</taxon>
        <taxon>Candidatus Entotheonellaceae</taxon>
        <taxon>Candidatus Entotheonella</taxon>
    </lineage>
</organism>
<evidence type="ECO:0000313" key="4">
    <source>
        <dbReference type="Proteomes" id="UP000019141"/>
    </source>
</evidence>
<name>W4LFD3_ENTF1</name>
<dbReference type="HOGENOM" id="CLU_008645_2_2_7"/>
<evidence type="ECO:0000313" key="3">
    <source>
        <dbReference type="EMBL" id="ETW96056.1"/>
    </source>
</evidence>
<dbReference type="EMBL" id="AZHW01000841">
    <property type="protein sequence ID" value="ETW96056.1"/>
    <property type="molecule type" value="Genomic_DNA"/>
</dbReference>
<feature type="repeat" description="NHL" evidence="2">
    <location>
        <begin position="165"/>
        <end position="208"/>
    </location>
</feature>
<gene>
    <name evidence="3" type="ORF">ETSY1_28160</name>
</gene>
<evidence type="ECO:0000256" key="2">
    <source>
        <dbReference type="PROSITE-ProRule" id="PRU00504"/>
    </source>
</evidence>
<proteinExistence type="predicted"/>
<dbReference type="GO" id="GO:0008270">
    <property type="term" value="F:zinc ion binding"/>
    <property type="evidence" value="ECO:0007669"/>
    <property type="project" value="UniProtKB-KW"/>
</dbReference>
<comment type="caution">
    <text evidence="3">The sequence shown here is derived from an EMBL/GenBank/DDBJ whole genome shotgun (WGS) entry which is preliminary data.</text>
</comment>
<evidence type="ECO:0008006" key="5">
    <source>
        <dbReference type="Google" id="ProtNLM"/>
    </source>
</evidence>
<dbReference type="AlphaFoldDB" id="W4LFD3"/>
<protein>
    <recommendedName>
        <fullName evidence="5">SMP-30/Gluconolactonase/LRE-like region domain-containing protein</fullName>
    </recommendedName>
</protein>
<feature type="repeat" description="NHL" evidence="2">
    <location>
        <begin position="214"/>
        <end position="251"/>
    </location>
</feature>
<feature type="repeat" description="NHL" evidence="2">
    <location>
        <begin position="122"/>
        <end position="161"/>
    </location>
</feature>
<dbReference type="PROSITE" id="PS51125">
    <property type="entry name" value="NHL"/>
    <property type="match status" value="4"/>
</dbReference>
<dbReference type="PANTHER" id="PTHR24104:SF25">
    <property type="entry name" value="PROTEIN LIN-41"/>
    <property type="match status" value="1"/>
</dbReference>
<dbReference type="Gene3D" id="2.120.10.30">
    <property type="entry name" value="TolB, C-terminal domain"/>
    <property type="match status" value="2"/>
</dbReference>
<keyword evidence="1" id="KW-0677">Repeat</keyword>
<dbReference type="Pfam" id="PF01436">
    <property type="entry name" value="NHL"/>
    <property type="match status" value="3"/>
</dbReference>
<dbReference type="InterPro" id="IPR001258">
    <property type="entry name" value="NHL_repeat"/>
</dbReference>
<dbReference type="PANTHER" id="PTHR24104">
    <property type="entry name" value="E3 UBIQUITIN-PROTEIN LIGASE NHLRC1-RELATED"/>
    <property type="match status" value="1"/>
</dbReference>
<evidence type="ECO:0000256" key="1">
    <source>
        <dbReference type="ARBA" id="ARBA00022737"/>
    </source>
</evidence>
<dbReference type="SUPFAM" id="SSF101898">
    <property type="entry name" value="NHL repeat"/>
    <property type="match status" value="1"/>
</dbReference>
<dbReference type="InterPro" id="IPR011042">
    <property type="entry name" value="6-blade_b-propeller_TolB-like"/>
</dbReference>
<keyword evidence="4" id="KW-1185">Reference proteome</keyword>
<dbReference type="InterPro" id="IPR050952">
    <property type="entry name" value="TRIM-NHL_E3_ligases"/>
</dbReference>
<dbReference type="CDD" id="cd05819">
    <property type="entry name" value="NHL"/>
    <property type="match status" value="1"/>
</dbReference>
<accession>W4LFD3</accession>
<dbReference type="Proteomes" id="UP000019141">
    <property type="component" value="Unassembled WGS sequence"/>
</dbReference>